<evidence type="ECO:0000313" key="2">
    <source>
        <dbReference type="Proteomes" id="UP001054821"/>
    </source>
</evidence>
<proteinExistence type="predicted"/>
<name>A0AAD4WE45_PRUDU</name>
<sequence>MKVPSLLPVLATERYAFKVGLSFALDAFLPMVIKSDFLVAVQLLSNEKECLALKGVLVTEIRHLLLALSSCVRFFPRTTNIVLDGIREDWSHIT</sequence>
<reference evidence="1 2" key="1">
    <citation type="journal article" date="2022" name="G3 (Bethesda)">
        <title>Whole-genome sequence and methylome profiling of the almond [Prunus dulcis (Mill.) D.A. Webb] cultivar 'Nonpareil'.</title>
        <authorList>
            <person name="D'Amico-Willman K.M."/>
            <person name="Ouma W.Z."/>
            <person name="Meulia T."/>
            <person name="Sideli G.M."/>
            <person name="Gradziel T.M."/>
            <person name="Fresnedo-Ramirez J."/>
        </authorList>
    </citation>
    <scope>NUCLEOTIDE SEQUENCE [LARGE SCALE GENOMIC DNA]</scope>
    <source>
        <strain evidence="1">Clone GOH B32 T37-40</strain>
    </source>
</reference>
<keyword evidence="2" id="KW-1185">Reference proteome</keyword>
<evidence type="ECO:0008006" key="3">
    <source>
        <dbReference type="Google" id="ProtNLM"/>
    </source>
</evidence>
<dbReference type="Proteomes" id="UP001054821">
    <property type="component" value="Chromosome 2"/>
</dbReference>
<gene>
    <name evidence="1" type="ORF">L3X38_009745</name>
</gene>
<protein>
    <recommendedName>
        <fullName evidence="3">RNase H type-1 domain-containing protein</fullName>
    </recommendedName>
</protein>
<dbReference type="EMBL" id="JAJFAZ020000002">
    <property type="protein sequence ID" value="KAI5341870.1"/>
    <property type="molecule type" value="Genomic_DNA"/>
</dbReference>
<dbReference type="AlphaFoldDB" id="A0AAD4WE45"/>
<comment type="caution">
    <text evidence="1">The sequence shown here is derived from an EMBL/GenBank/DDBJ whole genome shotgun (WGS) entry which is preliminary data.</text>
</comment>
<accession>A0AAD4WE45</accession>
<organism evidence="1 2">
    <name type="scientific">Prunus dulcis</name>
    <name type="common">Almond</name>
    <name type="synonym">Amygdalus dulcis</name>
    <dbReference type="NCBI Taxonomy" id="3755"/>
    <lineage>
        <taxon>Eukaryota</taxon>
        <taxon>Viridiplantae</taxon>
        <taxon>Streptophyta</taxon>
        <taxon>Embryophyta</taxon>
        <taxon>Tracheophyta</taxon>
        <taxon>Spermatophyta</taxon>
        <taxon>Magnoliopsida</taxon>
        <taxon>eudicotyledons</taxon>
        <taxon>Gunneridae</taxon>
        <taxon>Pentapetalae</taxon>
        <taxon>rosids</taxon>
        <taxon>fabids</taxon>
        <taxon>Rosales</taxon>
        <taxon>Rosaceae</taxon>
        <taxon>Amygdaloideae</taxon>
        <taxon>Amygdaleae</taxon>
        <taxon>Prunus</taxon>
    </lineage>
</organism>
<evidence type="ECO:0000313" key="1">
    <source>
        <dbReference type="EMBL" id="KAI5341870.1"/>
    </source>
</evidence>